<proteinExistence type="predicted"/>
<keyword evidence="1" id="KW-0802">TPR repeat</keyword>
<name>A0A654KI94_TAYEM</name>
<evidence type="ECO:0000313" key="2">
    <source>
        <dbReference type="EMBL" id="ADU92120.1"/>
    </source>
</evidence>
<reference evidence="2 3" key="1">
    <citation type="journal article" date="2011" name="J. Bacteriol.">
        <title>Genome sequence of Taylorella equigenitalis MCE9, the causative agent of contagious equine metritis.</title>
        <authorList>
            <person name="Hebert L."/>
            <person name="Moumen B."/>
            <person name="Duquesne F."/>
            <person name="Breuil M.F."/>
            <person name="Laugier C."/>
            <person name="Batto J.M."/>
            <person name="Renault P."/>
            <person name="Petry S."/>
        </authorList>
    </citation>
    <scope>NUCLEOTIDE SEQUENCE [LARGE SCALE GENOMIC DNA]</scope>
    <source>
        <strain evidence="2 3">MCE9</strain>
    </source>
</reference>
<gene>
    <name evidence="2" type="ordered locus">TEQUI_1197</name>
</gene>
<accession>A0A654KI94</accession>
<dbReference type="Gene3D" id="1.25.40.10">
    <property type="entry name" value="Tetratricopeptide repeat domain"/>
    <property type="match status" value="1"/>
</dbReference>
<dbReference type="KEGG" id="teq:TEQUI_1197"/>
<dbReference type="SMART" id="SM00028">
    <property type="entry name" value="TPR"/>
    <property type="match status" value="2"/>
</dbReference>
<dbReference type="InterPro" id="IPR019734">
    <property type="entry name" value="TPR_rpt"/>
</dbReference>
<dbReference type="Pfam" id="PF13174">
    <property type="entry name" value="TPR_6"/>
    <property type="match status" value="1"/>
</dbReference>
<dbReference type="EMBL" id="CP002456">
    <property type="protein sequence ID" value="ADU92120.1"/>
    <property type="molecule type" value="Genomic_DNA"/>
</dbReference>
<dbReference type="AlphaFoldDB" id="A0A654KI94"/>
<feature type="repeat" description="TPR" evidence="1">
    <location>
        <begin position="118"/>
        <end position="151"/>
    </location>
</feature>
<evidence type="ECO:0000256" key="1">
    <source>
        <dbReference type="PROSITE-ProRule" id="PRU00339"/>
    </source>
</evidence>
<evidence type="ECO:0000313" key="3">
    <source>
        <dbReference type="Proteomes" id="UP000007472"/>
    </source>
</evidence>
<dbReference type="Pfam" id="PF00515">
    <property type="entry name" value="TPR_1"/>
    <property type="match status" value="1"/>
</dbReference>
<dbReference type="PROSITE" id="PS50005">
    <property type="entry name" value="TPR"/>
    <property type="match status" value="1"/>
</dbReference>
<sequence length="195" mass="21757">MVGTVALPAYTKEKDYSNEGGSETVAKFFDVFTPAVDTSIPENRTQLAQRINSLISAGHLDEALKEVKKNQKEDLIHIYPQIDVQLLFLEARIYQAKGNFKVALETYRNMTNNYPELAEPWNNMAVIQLRLGLIEEAKDSLEQAIAINPDYGLAHKNLGYVYMVKSREHFQKAGSLGVSGASAHSKKLDSLIKGK</sequence>
<organism evidence="2 3">
    <name type="scientific">Taylorella equigenitalis (strain MCE9)</name>
    <dbReference type="NCBI Taxonomy" id="937774"/>
    <lineage>
        <taxon>Bacteria</taxon>
        <taxon>Pseudomonadati</taxon>
        <taxon>Pseudomonadota</taxon>
        <taxon>Betaproteobacteria</taxon>
        <taxon>Burkholderiales</taxon>
        <taxon>Alcaligenaceae</taxon>
        <taxon>Taylorella</taxon>
    </lineage>
</organism>
<dbReference type="InterPro" id="IPR011990">
    <property type="entry name" value="TPR-like_helical_dom_sf"/>
</dbReference>
<dbReference type="Proteomes" id="UP000007472">
    <property type="component" value="Chromosome"/>
</dbReference>
<dbReference type="SUPFAM" id="SSF48452">
    <property type="entry name" value="TPR-like"/>
    <property type="match status" value="1"/>
</dbReference>
<protein>
    <submittedName>
        <fullName evidence="2">Tetratricopeptide repeat</fullName>
    </submittedName>
</protein>